<evidence type="ECO:0000256" key="1">
    <source>
        <dbReference type="SAM" id="Coils"/>
    </source>
</evidence>
<accession>A0ABV6Z6B3</accession>
<organism evidence="3 4">
    <name type="scientific">candidate division CSSED10-310 bacterium</name>
    <dbReference type="NCBI Taxonomy" id="2855610"/>
    <lineage>
        <taxon>Bacteria</taxon>
        <taxon>Bacteria division CSSED10-310</taxon>
    </lineage>
</organism>
<feature type="region of interest" description="Disordered" evidence="2">
    <location>
        <begin position="1"/>
        <end position="31"/>
    </location>
</feature>
<dbReference type="Proteomes" id="UP001594351">
    <property type="component" value="Unassembled WGS sequence"/>
</dbReference>
<proteinExistence type="predicted"/>
<evidence type="ECO:0000313" key="3">
    <source>
        <dbReference type="EMBL" id="MFC1853873.1"/>
    </source>
</evidence>
<keyword evidence="1" id="KW-0175">Coiled coil</keyword>
<dbReference type="InterPro" id="IPR036390">
    <property type="entry name" value="WH_DNA-bd_sf"/>
</dbReference>
<reference evidence="3 4" key="1">
    <citation type="submission" date="2024-09" db="EMBL/GenBank/DDBJ databases">
        <title>Laminarin stimulates single cell rates of sulfate reduction while oxygen inhibits transcriptomic activity in coastal marine sediment.</title>
        <authorList>
            <person name="Lindsay M."/>
            <person name="Orcutt B."/>
            <person name="Emerson D."/>
            <person name="Stepanauskas R."/>
            <person name="D'Angelo T."/>
        </authorList>
    </citation>
    <scope>NUCLEOTIDE SEQUENCE [LARGE SCALE GENOMIC DNA]</scope>
    <source>
        <strain evidence="3">SAG AM-311-K15</strain>
    </source>
</reference>
<gene>
    <name evidence="3" type="ORF">ACFL27_27120</name>
</gene>
<protein>
    <submittedName>
        <fullName evidence="3">DNA primase</fullName>
    </submittedName>
</protein>
<sequence>ILEQPGNFSPLAAPEEATKVEKDTGKKDKESIPANIKGEAIAITFDNRHYRVLGLSKNMAYGVLKVNIRIMIEEKYHVDTIDLYSFRNRTHFIQNAAREIGLDKDIVKQDLGKVLLKLEELQEEQIKKARKPRKKEVIISDRDRRDALDFLKKPNLLNCILQDFERCGVVGETTNKLVGYLACVSRNLTKPLGIIIQSSSAAGKTYLMESILSFIPKEGWKKYSAMTGQSLFYMGETDLKYKILAIVEEEGAERAAYPLKLLQSEGELTIASTGKDPSTGKLVTHVYRIEGPVVIIITTTNIEIDEELQNRCIILTVNEERDQTRAIQTLQRELETLEGHRAQQEWEHIRTVHQNAQRLLRPLIVVNPYARNLTFLDNKTRMRRDHMKYLTLIKSIALLHQYQRPLKTDIYRRKATQYIEVSLDDIEIANKLSSEVLGRSLDELTPQTRRFILLLDEFVSTECARRHMARHDYRFTRREIREYTGWSNNQVHVHLERLVELEYVLVHRGRRGQSFVYELLYDGKGKDGKPFLMGLIDVDQLRKSDV</sequence>
<dbReference type="EMBL" id="JBHPBY010000631">
    <property type="protein sequence ID" value="MFC1853873.1"/>
    <property type="molecule type" value="Genomic_DNA"/>
</dbReference>
<feature type="non-terminal residue" evidence="3">
    <location>
        <position position="1"/>
    </location>
</feature>
<dbReference type="SUPFAM" id="SSF46785">
    <property type="entry name" value="Winged helix' DNA-binding domain"/>
    <property type="match status" value="1"/>
</dbReference>
<feature type="compositionally biased region" description="Basic and acidic residues" evidence="2">
    <location>
        <begin position="16"/>
        <end position="31"/>
    </location>
</feature>
<name>A0ABV6Z6B3_UNCC1</name>
<keyword evidence="4" id="KW-1185">Reference proteome</keyword>
<evidence type="ECO:0000313" key="4">
    <source>
        <dbReference type="Proteomes" id="UP001594351"/>
    </source>
</evidence>
<comment type="caution">
    <text evidence="3">The sequence shown here is derived from an EMBL/GenBank/DDBJ whole genome shotgun (WGS) entry which is preliminary data.</text>
</comment>
<evidence type="ECO:0000256" key="2">
    <source>
        <dbReference type="SAM" id="MobiDB-lite"/>
    </source>
</evidence>
<feature type="coiled-coil region" evidence="1">
    <location>
        <begin position="320"/>
        <end position="347"/>
    </location>
</feature>